<evidence type="ECO:0000313" key="3">
    <source>
        <dbReference type="Proteomes" id="UP000276634"/>
    </source>
</evidence>
<feature type="domain" description="Metallo-beta-lactamase" evidence="1">
    <location>
        <begin position="15"/>
        <end position="207"/>
    </location>
</feature>
<dbReference type="InterPro" id="IPR001279">
    <property type="entry name" value="Metallo-B-lactamas"/>
</dbReference>
<dbReference type="InterPro" id="IPR036866">
    <property type="entry name" value="RibonucZ/Hydroxyglut_hydro"/>
</dbReference>
<dbReference type="RefSeq" id="WP_123400745.1">
    <property type="nucleotide sequence ID" value="NZ_RJVI01000001.1"/>
</dbReference>
<dbReference type="Pfam" id="PF12706">
    <property type="entry name" value="Lactamase_B_2"/>
    <property type="match status" value="1"/>
</dbReference>
<dbReference type="PRINTS" id="PR00388">
    <property type="entry name" value="PDIESTERASE2"/>
</dbReference>
<protein>
    <submittedName>
        <fullName evidence="2">Beta-lactamase family protein</fullName>
    </submittedName>
</protein>
<dbReference type="SUPFAM" id="SSF56281">
    <property type="entry name" value="Metallo-hydrolase/oxidoreductase"/>
    <property type="match status" value="1"/>
</dbReference>
<dbReference type="GO" id="GO:0004115">
    <property type="term" value="F:3',5'-cyclic-AMP phosphodiesterase activity"/>
    <property type="evidence" value="ECO:0007669"/>
    <property type="project" value="InterPro"/>
</dbReference>
<dbReference type="Gene3D" id="3.60.15.10">
    <property type="entry name" value="Ribonuclease Z/Hydroxyacylglutathione hydrolase-like"/>
    <property type="match status" value="1"/>
</dbReference>
<dbReference type="OrthoDB" id="9803916at2"/>
<evidence type="ECO:0000259" key="1">
    <source>
        <dbReference type="SMART" id="SM00849"/>
    </source>
</evidence>
<dbReference type="AlphaFoldDB" id="A0A3N1Y8K6"/>
<dbReference type="GO" id="GO:0042781">
    <property type="term" value="F:3'-tRNA processing endoribonuclease activity"/>
    <property type="evidence" value="ECO:0007669"/>
    <property type="project" value="TreeGrafter"/>
</dbReference>
<accession>A0A3N1Y8K6</accession>
<dbReference type="EMBL" id="RJVI01000001">
    <property type="protein sequence ID" value="ROR35105.1"/>
    <property type="molecule type" value="Genomic_DNA"/>
</dbReference>
<dbReference type="InterPro" id="IPR000396">
    <property type="entry name" value="Pdiesterase2"/>
</dbReference>
<dbReference type="CDD" id="cd07735">
    <property type="entry name" value="class_II_PDE_MBL-fold"/>
    <property type="match status" value="1"/>
</dbReference>
<comment type="caution">
    <text evidence="2">The sequence shown here is derived from an EMBL/GenBank/DDBJ whole genome shotgun (WGS) entry which is preliminary data.</text>
</comment>
<dbReference type="PANTHER" id="PTHR46018">
    <property type="entry name" value="ZINC PHOSPHODIESTERASE ELAC PROTEIN 1"/>
    <property type="match status" value="1"/>
</dbReference>
<dbReference type="PANTHER" id="PTHR46018:SF2">
    <property type="entry name" value="ZINC PHOSPHODIESTERASE ELAC PROTEIN 1"/>
    <property type="match status" value="1"/>
</dbReference>
<keyword evidence="3" id="KW-1185">Reference proteome</keyword>
<gene>
    <name evidence="2" type="ORF">EDC57_1022</name>
</gene>
<sequence>MRLQVLGCSGGIGQGLRTTALRLDEDVLLDAGTGVGELALEDLARIRHVFLTHAHLDHVASIPLLVDSIFDRIAEPVQVHALPETLEVLRRHVFNWALWPDFTRLPTRARPVLRLLPMRHGEVVELGGRRIEMLPVRHSVPAAGLRIEAGGRVLAFSGDTGPSEAFWEALDAGPALDVLIVECAFPDRDRALAEQAGHYVPRALAADLARLRHRPRILLTHLKPGEEARIVEEVRAALPGRAVEPLRAGSLLHL</sequence>
<evidence type="ECO:0000313" key="2">
    <source>
        <dbReference type="EMBL" id="ROR35105.1"/>
    </source>
</evidence>
<name>A0A3N1Y8K6_9GAMM</name>
<organism evidence="2 3">
    <name type="scientific">Inmirania thermothiophila</name>
    <dbReference type="NCBI Taxonomy" id="1750597"/>
    <lineage>
        <taxon>Bacteria</taxon>
        <taxon>Pseudomonadati</taxon>
        <taxon>Pseudomonadota</taxon>
        <taxon>Gammaproteobacteria</taxon>
        <taxon>Chromatiales</taxon>
        <taxon>Ectothiorhodospiraceae</taxon>
        <taxon>Inmirania</taxon>
    </lineage>
</organism>
<dbReference type="GO" id="GO:0006198">
    <property type="term" value="P:cAMP catabolic process"/>
    <property type="evidence" value="ECO:0007669"/>
    <property type="project" value="InterPro"/>
</dbReference>
<reference evidence="2 3" key="1">
    <citation type="submission" date="2018-11" db="EMBL/GenBank/DDBJ databases">
        <title>Genomic Encyclopedia of Type Strains, Phase IV (KMG-IV): sequencing the most valuable type-strain genomes for metagenomic binning, comparative biology and taxonomic classification.</title>
        <authorList>
            <person name="Goeker M."/>
        </authorList>
    </citation>
    <scope>NUCLEOTIDE SEQUENCE [LARGE SCALE GENOMIC DNA]</scope>
    <source>
        <strain evidence="2 3">DSM 100275</strain>
    </source>
</reference>
<dbReference type="SMART" id="SM00849">
    <property type="entry name" value="Lactamase_B"/>
    <property type="match status" value="1"/>
</dbReference>
<proteinExistence type="predicted"/>
<dbReference type="Proteomes" id="UP000276634">
    <property type="component" value="Unassembled WGS sequence"/>
</dbReference>